<dbReference type="AlphaFoldDB" id="W3A5B4"/>
<dbReference type="Pfam" id="PF13637">
    <property type="entry name" value="Ank_4"/>
    <property type="match status" value="1"/>
</dbReference>
<dbReference type="InterPro" id="IPR036770">
    <property type="entry name" value="Ankyrin_rpt-contain_sf"/>
</dbReference>
<dbReference type="Gene3D" id="1.25.40.20">
    <property type="entry name" value="Ankyrin repeat-containing domain"/>
    <property type="match status" value="1"/>
</dbReference>
<evidence type="ECO:0008006" key="4">
    <source>
        <dbReference type="Google" id="ProtNLM"/>
    </source>
</evidence>
<proteinExistence type="predicted"/>
<keyword evidence="1" id="KW-0732">Signal</keyword>
<evidence type="ECO:0000313" key="3">
    <source>
        <dbReference type="Proteomes" id="UP000018948"/>
    </source>
</evidence>
<reference evidence="2 3" key="1">
    <citation type="submission" date="2013-11" db="EMBL/GenBank/DDBJ databases">
        <title>The Genome Sequence of Phytophthora parasitica P10297.</title>
        <authorList>
            <consortium name="The Broad Institute Genomics Platform"/>
            <person name="Russ C."/>
            <person name="Tyler B."/>
            <person name="Panabieres F."/>
            <person name="Shan W."/>
            <person name="Tripathy S."/>
            <person name="Grunwald N."/>
            <person name="Machado M."/>
            <person name="Johnson C.S."/>
            <person name="Walker B."/>
            <person name="Young S.K."/>
            <person name="Zeng Q."/>
            <person name="Gargeya S."/>
            <person name="Fitzgerald M."/>
            <person name="Haas B."/>
            <person name="Abouelleil A."/>
            <person name="Allen A.W."/>
            <person name="Alvarado L."/>
            <person name="Arachchi H.M."/>
            <person name="Berlin A.M."/>
            <person name="Chapman S.B."/>
            <person name="Gainer-Dewar J."/>
            <person name="Goldberg J."/>
            <person name="Griggs A."/>
            <person name="Gujja S."/>
            <person name="Hansen M."/>
            <person name="Howarth C."/>
            <person name="Imamovic A."/>
            <person name="Ireland A."/>
            <person name="Larimer J."/>
            <person name="McCowan C."/>
            <person name="Murphy C."/>
            <person name="Pearson M."/>
            <person name="Poon T.W."/>
            <person name="Priest M."/>
            <person name="Roberts A."/>
            <person name="Saif S."/>
            <person name="Shea T."/>
            <person name="Sisk P."/>
            <person name="Sykes S."/>
            <person name="Wortman J."/>
            <person name="Nusbaum C."/>
            <person name="Birren B."/>
        </authorList>
    </citation>
    <scope>NUCLEOTIDE SEQUENCE [LARGE SCALE GENOMIC DNA]</scope>
    <source>
        <strain evidence="2 3">P10297</strain>
    </source>
</reference>
<dbReference type="OrthoDB" id="122883at2759"/>
<dbReference type="Proteomes" id="UP000018948">
    <property type="component" value="Unassembled WGS sequence"/>
</dbReference>
<sequence>MLKWICTLSEMLPLGAALSAAVDEGRLELVKWIIQQPGVVSYYLRIFLDCACVGGHVEVVKWVVQHYPTNCLIAFADIQAAFPDGRLDIVRLLHENNIGGCSRRAMAFAASQGHFDIVKWLRNCKHYVGE</sequence>
<evidence type="ECO:0000256" key="1">
    <source>
        <dbReference type="SAM" id="SignalP"/>
    </source>
</evidence>
<accession>W3A5B4</accession>
<dbReference type="PANTHER" id="PTHR46586:SF3">
    <property type="entry name" value="ANKYRIN REPEAT-CONTAINING PROTEIN"/>
    <property type="match status" value="1"/>
</dbReference>
<organism evidence="2 3">
    <name type="scientific">Phytophthora nicotianae P10297</name>
    <dbReference type="NCBI Taxonomy" id="1317064"/>
    <lineage>
        <taxon>Eukaryota</taxon>
        <taxon>Sar</taxon>
        <taxon>Stramenopiles</taxon>
        <taxon>Oomycota</taxon>
        <taxon>Peronosporomycetes</taxon>
        <taxon>Peronosporales</taxon>
        <taxon>Peronosporaceae</taxon>
        <taxon>Phytophthora</taxon>
    </lineage>
</organism>
<dbReference type="EMBL" id="ANIY01000110">
    <property type="protein sequence ID" value="ETP54807.1"/>
    <property type="molecule type" value="Genomic_DNA"/>
</dbReference>
<dbReference type="InterPro" id="IPR052050">
    <property type="entry name" value="SecEffector_AnkRepeat"/>
</dbReference>
<feature type="chain" id="PRO_5004831170" description="Ankyrin repeat-containing domain" evidence="1">
    <location>
        <begin position="18"/>
        <end position="130"/>
    </location>
</feature>
<dbReference type="SUPFAM" id="SSF48403">
    <property type="entry name" value="Ankyrin repeat"/>
    <property type="match status" value="1"/>
</dbReference>
<feature type="signal peptide" evidence="1">
    <location>
        <begin position="1"/>
        <end position="17"/>
    </location>
</feature>
<evidence type="ECO:0000313" key="2">
    <source>
        <dbReference type="EMBL" id="ETP54807.1"/>
    </source>
</evidence>
<dbReference type="PANTHER" id="PTHR46586">
    <property type="entry name" value="ANKYRIN REPEAT-CONTAINING PROTEIN"/>
    <property type="match status" value="1"/>
</dbReference>
<name>W3A5B4_PHYNI</name>
<protein>
    <recommendedName>
        <fullName evidence="4">Ankyrin repeat-containing domain</fullName>
    </recommendedName>
</protein>
<dbReference type="InterPro" id="IPR002110">
    <property type="entry name" value="Ankyrin_rpt"/>
</dbReference>
<gene>
    <name evidence="2" type="ORF">F442_00563</name>
</gene>
<comment type="caution">
    <text evidence="2">The sequence shown here is derived from an EMBL/GenBank/DDBJ whole genome shotgun (WGS) entry which is preliminary data.</text>
</comment>